<dbReference type="AlphaFoldDB" id="A0A6G1CTQ9"/>
<feature type="region of interest" description="Disordered" evidence="1">
    <location>
        <begin position="62"/>
        <end position="86"/>
    </location>
</feature>
<evidence type="ECO:0000313" key="2">
    <source>
        <dbReference type="EMBL" id="KAF0903520.1"/>
    </source>
</evidence>
<dbReference type="Proteomes" id="UP000479710">
    <property type="component" value="Unassembled WGS sequence"/>
</dbReference>
<organism evidence="2 3">
    <name type="scientific">Oryza meyeriana var. granulata</name>
    <dbReference type="NCBI Taxonomy" id="110450"/>
    <lineage>
        <taxon>Eukaryota</taxon>
        <taxon>Viridiplantae</taxon>
        <taxon>Streptophyta</taxon>
        <taxon>Embryophyta</taxon>
        <taxon>Tracheophyta</taxon>
        <taxon>Spermatophyta</taxon>
        <taxon>Magnoliopsida</taxon>
        <taxon>Liliopsida</taxon>
        <taxon>Poales</taxon>
        <taxon>Poaceae</taxon>
        <taxon>BOP clade</taxon>
        <taxon>Oryzoideae</taxon>
        <taxon>Oryzeae</taxon>
        <taxon>Oryzinae</taxon>
        <taxon>Oryza</taxon>
        <taxon>Oryza meyeriana</taxon>
    </lineage>
</organism>
<gene>
    <name evidence="2" type="ORF">E2562_027954</name>
</gene>
<accession>A0A6G1CTQ9</accession>
<evidence type="ECO:0000256" key="1">
    <source>
        <dbReference type="SAM" id="MobiDB-lite"/>
    </source>
</evidence>
<comment type="caution">
    <text evidence="2">The sequence shown here is derived from an EMBL/GenBank/DDBJ whole genome shotgun (WGS) entry which is preliminary data.</text>
</comment>
<dbReference type="EMBL" id="SPHZ02000008">
    <property type="protein sequence ID" value="KAF0903520.1"/>
    <property type="molecule type" value="Genomic_DNA"/>
</dbReference>
<proteinExistence type="predicted"/>
<reference evidence="2 3" key="1">
    <citation type="submission" date="2019-11" db="EMBL/GenBank/DDBJ databases">
        <title>Whole genome sequence of Oryza granulata.</title>
        <authorList>
            <person name="Li W."/>
        </authorList>
    </citation>
    <scope>NUCLEOTIDE SEQUENCE [LARGE SCALE GENOMIC DNA]</scope>
    <source>
        <strain evidence="3">cv. Menghai</strain>
        <tissue evidence="2">Leaf</tissue>
    </source>
</reference>
<sequence>MELGNGAGSGHELAVLPISRRLGDVDLGRVAWRSLRRSTATTMEVVLTTIAETAGSCVIGGASGRGQPARRRHVQPSEAIDLRPLSPSCGKLRPLIK</sequence>
<keyword evidence="3" id="KW-1185">Reference proteome</keyword>
<evidence type="ECO:0000313" key="3">
    <source>
        <dbReference type="Proteomes" id="UP000479710"/>
    </source>
</evidence>
<name>A0A6G1CTQ9_9ORYZ</name>
<protein>
    <submittedName>
        <fullName evidence="2">Uncharacterized protein</fullName>
    </submittedName>
</protein>